<dbReference type="PANTHER" id="PTHR33525:SF4">
    <property type="entry name" value="CYCLIC DI-GMP PHOSPHODIESTERASE CDGJ"/>
    <property type="match status" value="1"/>
</dbReference>
<dbReference type="InterPro" id="IPR013976">
    <property type="entry name" value="HDOD"/>
</dbReference>
<proteinExistence type="predicted"/>
<sequence length="359" mass="39317">MSWFKRGAKKDDSAPPAKSPAPAPATAVSAPPEPSQDDMASLESLAERKAPETLADLFLVMEEHLNELELEDIKVLVATLKQPPPLVERLSSGLDDPEELREAILSSPTLSADVLRVVNSAAFALSSPMSSIEHAVTYLGTTMVRGLVLQSAVGQVMAFETDVQKAAYMRIWRSSYVASAAAQAYAAALNLEHPSIHATRALLVNIGDLALISARPELSVIYAPKTDLLSRVEAQQHDIMANSAVLSSMLVRQWSLPEDLCESLRHSLTPLTWAPESNERSSDKQREDLILYLACRIGDAVAYGGLKDIADFDLLAQESPDFFYLPDYLRRLELGGLLRVLSDRRHSRRVQQIVDTFGG</sequence>
<dbReference type="SUPFAM" id="SSF109604">
    <property type="entry name" value="HD-domain/PDEase-like"/>
    <property type="match status" value="1"/>
</dbReference>
<gene>
    <name evidence="3" type="ORF">R0137_04530</name>
</gene>
<reference evidence="3 4" key="1">
    <citation type="submission" date="2023-10" db="EMBL/GenBank/DDBJ databases">
        <title>Two novel species belonging to the OM43/NOR5 clade.</title>
        <authorList>
            <person name="Park M."/>
        </authorList>
    </citation>
    <scope>NUCLEOTIDE SEQUENCE [LARGE SCALE GENOMIC DNA]</scope>
    <source>
        <strain evidence="3 4">IMCC45268</strain>
    </source>
</reference>
<dbReference type="Gene3D" id="1.10.3210.10">
    <property type="entry name" value="Hypothetical protein af1432"/>
    <property type="match status" value="1"/>
</dbReference>
<dbReference type="RefSeq" id="WP_407328903.1">
    <property type="nucleotide sequence ID" value="NZ_CP136865.1"/>
</dbReference>
<dbReference type="PANTHER" id="PTHR33525">
    <property type="match status" value="1"/>
</dbReference>
<dbReference type="InterPro" id="IPR052340">
    <property type="entry name" value="RNase_Y/CdgJ"/>
</dbReference>
<organism evidence="3 4">
    <name type="scientific">Congregibacter brevis</name>
    <dbReference type="NCBI Taxonomy" id="3081201"/>
    <lineage>
        <taxon>Bacteria</taxon>
        <taxon>Pseudomonadati</taxon>
        <taxon>Pseudomonadota</taxon>
        <taxon>Gammaproteobacteria</taxon>
        <taxon>Cellvibrionales</taxon>
        <taxon>Halieaceae</taxon>
        <taxon>Congregibacter</taxon>
    </lineage>
</organism>
<evidence type="ECO:0000313" key="4">
    <source>
        <dbReference type="Proteomes" id="UP001626549"/>
    </source>
</evidence>
<dbReference type="EMBL" id="CP136865">
    <property type="protein sequence ID" value="WOJ97845.1"/>
    <property type="molecule type" value="Genomic_DNA"/>
</dbReference>
<evidence type="ECO:0000256" key="1">
    <source>
        <dbReference type="SAM" id="MobiDB-lite"/>
    </source>
</evidence>
<accession>A0ABZ0IHP4</accession>
<dbReference type="PROSITE" id="PS51833">
    <property type="entry name" value="HDOD"/>
    <property type="match status" value="1"/>
</dbReference>
<feature type="domain" description="HDOD" evidence="2">
    <location>
        <begin position="76"/>
        <end position="270"/>
    </location>
</feature>
<name>A0ABZ0IHP4_9GAMM</name>
<evidence type="ECO:0000313" key="3">
    <source>
        <dbReference type="EMBL" id="WOJ97845.1"/>
    </source>
</evidence>
<protein>
    <submittedName>
        <fullName evidence="3">HDOD domain-containing protein</fullName>
    </submittedName>
</protein>
<keyword evidence="4" id="KW-1185">Reference proteome</keyword>
<evidence type="ECO:0000259" key="2">
    <source>
        <dbReference type="PROSITE" id="PS51833"/>
    </source>
</evidence>
<dbReference type="Pfam" id="PF08668">
    <property type="entry name" value="HDOD"/>
    <property type="match status" value="1"/>
</dbReference>
<feature type="region of interest" description="Disordered" evidence="1">
    <location>
        <begin position="1"/>
        <end position="43"/>
    </location>
</feature>
<dbReference type="Proteomes" id="UP001626549">
    <property type="component" value="Chromosome"/>
</dbReference>